<gene>
    <name evidence="1" type="ORF">DXB80_01350</name>
</gene>
<dbReference type="AlphaFoldDB" id="A0AA92TJ44"/>
<organism evidence="1 2">
    <name type="scientific">Segatella copri</name>
    <dbReference type="NCBI Taxonomy" id="165179"/>
    <lineage>
        <taxon>Bacteria</taxon>
        <taxon>Pseudomonadati</taxon>
        <taxon>Bacteroidota</taxon>
        <taxon>Bacteroidia</taxon>
        <taxon>Bacteroidales</taxon>
        <taxon>Prevotellaceae</taxon>
        <taxon>Segatella</taxon>
    </lineage>
</organism>
<dbReference type="RefSeq" id="WP_117727066.1">
    <property type="nucleotide sequence ID" value="NZ_QRSU01000001.1"/>
</dbReference>
<reference evidence="1 2" key="1">
    <citation type="submission" date="2018-08" db="EMBL/GenBank/DDBJ databases">
        <title>A genome reference for cultivated species of the human gut microbiota.</title>
        <authorList>
            <person name="Zou Y."/>
            <person name="Xue W."/>
            <person name="Luo G."/>
        </authorList>
    </citation>
    <scope>NUCLEOTIDE SEQUENCE [LARGE SCALE GENOMIC DNA]</scope>
    <source>
        <strain evidence="1 2">OM06-11</strain>
    </source>
</reference>
<sequence length="76" mass="8442">MAYASNNDKMLEAVLTDSDLMKFGKYSPSEISSVYQAISSDNPVVSTVAQIIQRSSEGATEKEIYKEVTEYLKKNV</sequence>
<name>A0AA92TJ44_9BACT</name>
<dbReference type="Proteomes" id="UP000261245">
    <property type="component" value="Unassembled WGS sequence"/>
</dbReference>
<evidence type="ECO:0000313" key="2">
    <source>
        <dbReference type="Proteomes" id="UP000261245"/>
    </source>
</evidence>
<dbReference type="EMBL" id="QSUC01000002">
    <property type="protein sequence ID" value="RGN12563.1"/>
    <property type="molecule type" value="Genomic_DNA"/>
</dbReference>
<protein>
    <submittedName>
        <fullName evidence="1">Uncharacterized protein</fullName>
    </submittedName>
</protein>
<comment type="caution">
    <text evidence="1">The sequence shown here is derived from an EMBL/GenBank/DDBJ whole genome shotgun (WGS) entry which is preliminary data.</text>
</comment>
<accession>A0AA92TJ44</accession>
<proteinExistence type="predicted"/>
<evidence type="ECO:0000313" key="1">
    <source>
        <dbReference type="EMBL" id="RGN12563.1"/>
    </source>
</evidence>